<dbReference type="GO" id="GO:0005886">
    <property type="term" value="C:plasma membrane"/>
    <property type="evidence" value="ECO:0007669"/>
    <property type="project" value="UniProtKB-SubCell"/>
</dbReference>
<evidence type="ECO:0000256" key="2">
    <source>
        <dbReference type="ARBA" id="ARBA00022448"/>
    </source>
</evidence>
<dbReference type="OrthoDB" id="9782004at2"/>
<dbReference type="Pfam" id="PF00528">
    <property type="entry name" value="BPD_transp_1"/>
    <property type="match status" value="1"/>
</dbReference>
<reference evidence="10 11" key="1">
    <citation type="submission" date="2015-07" db="EMBL/GenBank/DDBJ databases">
        <title>Whole genome sequence of Herpetosiphon geysericola DSM 7119.</title>
        <authorList>
            <person name="Hemp J."/>
            <person name="Ward L.M."/>
            <person name="Pace L.A."/>
            <person name="Fischer W.W."/>
        </authorList>
    </citation>
    <scope>NUCLEOTIDE SEQUENCE [LARGE SCALE GENOMIC DNA]</scope>
    <source>
        <strain evidence="10 11">DSM 7119</strain>
    </source>
</reference>
<gene>
    <name evidence="10" type="ORF">SE18_18945</name>
</gene>
<organism evidence="10 11">
    <name type="scientific">Herpetosiphon geysericola</name>
    <dbReference type="NCBI Taxonomy" id="70996"/>
    <lineage>
        <taxon>Bacteria</taxon>
        <taxon>Bacillati</taxon>
        <taxon>Chloroflexota</taxon>
        <taxon>Chloroflexia</taxon>
        <taxon>Herpetosiphonales</taxon>
        <taxon>Herpetosiphonaceae</taxon>
        <taxon>Herpetosiphon</taxon>
    </lineage>
</organism>
<dbReference type="RefSeq" id="WP_054536033.1">
    <property type="nucleotide sequence ID" value="NZ_LGKP01000027.1"/>
</dbReference>
<keyword evidence="7 8" id="KW-0472">Membrane</keyword>
<keyword evidence="11" id="KW-1185">Reference proteome</keyword>
<feature type="domain" description="ABC transmembrane type-1" evidence="9">
    <location>
        <begin position="58"/>
        <end position="246"/>
    </location>
</feature>
<feature type="transmembrane region" description="Helical" evidence="8">
    <location>
        <begin position="92"/>
        <end position="118"/>
    </location>
</feature>
<proteinExistence type="inferred from homology"/>
<dbReference type="EMBL" id="LGKP01000027">
    <property type="protein sequence ID" value="KPL83659.1"/>
    <property type="molecule type" value="Genomic_DNA"/>
</dbReference>
<keyword evidence="6 8" id="KW-1133">Transmembrane helix</keyword>
<dbReference type="GO" id="GO:0055085">
    <property type="term" value="P:transmembrane transport"/>
    <property type="evidence" value="ECO:0007669"/>
    <property type="project" value="InterPro"/>
</dbReference>
<dbReference type="InterPro" id="IPR000515">
    <property type="entry name" value="MetI-like"/>
</dbReference>
<dbReference type="PANTHER" id="PTHR43357:SF4">
    <property type="entry name" value="INNER MEMBRANE ABC TRANSPORTER PERMEASE PROTEIN YDCV"/>
    <property type="match status" value="1"/>
</dbReference>
<protein>
    <recommendedName>
        <fullName evidence="9">ABC transmembrane type-1 domain-containing protein</fullName>
    </recommendedName>
</protein>
<dbReference type="InterPro" id="IPR035906">
    <property type="entry name" value="MetI-like_sf"/>
</dbReference>
<dbReference type="Proteomes" id="UP000050277">
    <property type="component" value="Unassembled WGS sequence"/>
</dbReference>
<feature type="transmembrane region" description="Helical" evidence="8">
    <location>
        <begin position="170"/>
        <end position="192"/>
    </location>
</feature>
<comment type="subcellular location">
    <subcellularLocation>
        <location evidence="1">Cell inner membrane</location>
        <topology evidence="1">Multi-pass membrane protein</topology>
    </subcellularLocation>
    <subcellularLocation>
        <location evidence="8">Cell membrane</location>
        <topology evidence="8">Multi-pass membrane protein</topology>
    </subcellularLocation>
</comment>
<evidence type="ECO:0000256" key="4">
    <source>
        <dbReference type="ARBA" id="ARBA00022519"/>
    </source>
</evidence>
<evidence type="ECO:0000256" key="3">
    <source>
        <dbReference type="ARBA" id="ARBA00022475"/>
    </source>
</evidence>
<evidence type="ECO:0000256" key="6">
    <source>
        <dbReference type="ARBA" id="ARBA00022989"/>
    </source>
</evidence>
<name>A0A0P6YFB4_9CHLR</name>
<evidence type="ECO:0000259" key="9">
    <source>
        <dbReference type="PROSITE" id="PS50928"/>
    </source>
</evidence>
<evidence type="ECO:0000256" key="7">
    <source>
        <dbReference type="ARBA" id="ARBA00023136"/>
    </source>
</evidence>
<accession>A0A0P6YFB4</accession>
<feature type="transmembrane region" description="Helical" evidence="8">
    <location>
        <begin position="125"/>
        <end position="150"/>
    </location>
</feature>
<dbReference type="PROSITE" id="PS50928">
    <property type="entry name" value="ABC_TM1"/>
    <property type="match status" value="1"/>
</dbReference>
<feature type="transmembrane region" description="Helical" evidence="8">
    <location>
        <begin position="227"/>
        <end position="250"/>
    </location>
</feature>
<feature type="transmembrane region" description="Helical" evidence="8">
    <location>
        <begin position="6"/>
        <end position="36"/>
    </location>
</feature>
<keyword evidence="2 8" id="KW-0813">Transport</keyword>
<feature type="transmembrane region" description="Helical" evidence="8">
    <location>
        <begin position="199"/>
        <end position="221"/>
    </location>
</feature>
<comment type="similarity">
    <text evidence="8">Belongs to the binding-protein-dependent transport system permease family.</text>
</comment>
<dbReference type="Gene3D" id="1.10.3720.10">
    <property type="entry name" value="MetI-like"/>
    <property type="match status" value="1"/>
</dbReference>
<evidence type="ECO:0000313" key="11">
    <source>
        <dbReference type="Proteomes" id="UP000050277"/>
    </source>
</evidence>
<dbReference type="STRING" id="70996.SE18_18945"/>
<dbReference type="PANTHER" id="PTHR43357">
    <property type="entry name" value="INNER MEMBRANE ABC TRANSPORTER PERMEASE PROTEIN YDCV"/>
    <property type="match status" value="1"/>
</dbReference>
<dbReference type="AlphaFoldDB" id="A0A0P6YFB4"/>
<evidence type="ECO:0000256" key="8">
    <source>
        <dbReference type="RuleBase" id="RU363032"/>
    </source>
</evidence>
<sequence length="261" mass="28313">MSYRIIVWVLALILLVPIAVFLIYAFAQGWFFPALWPERWDSGLFLRQLADPQLRRAFGQSLIIATGVSILALVLGYPAARVLELQTFRGRGLIYGLFFLPTVVPSVATGIGLNIVFLRLGLAGTLFGVMLVHLIPVLPYVVLTLGSSFARYDRNYEQQAAVLGASPWFVFWRVSVPMLLPSLVVAGVLAFLISWSQYVLSLLIGGGKIITLPMLLFAAASGGNQSLIASLSLIFIAPLLILLGLVARYLGSPATGATPRP</sequence>
<keyword evidence="3" id="KW-1003">Cell membrane</keyword>
<feature type="transmembrane region" description="Helical" evidence="8">
    <location>
        <begin position="57"/>
        <end position="80"/>
    </location>
</feature>
<evidence type="ECO:0000256" key="5">
    <source>
        <dbReference type="ARBA" id="ARBA00022692"/>
    </source>
</evidence>
<dbReference type="CDD" id="cd06261">
    <property type="entry name" value="TM_PBP2"/>
    <property type="match status" value="1"/>
</dbReference>
<dbReference type="SUPFAM" id="SSF161098">
    <property type="entry name" value="MetI-like"/>
    <property type="match status" value="1"/>
</dbReference>
<keyword evidence="4" id="KW-0997">Cell inner membrane</keyword>
<keyword evidence="5 8" id="KW-0812">Transmembrane</keyword>
<evidence type="ECO:0000256" key="1">
    <source>
        <dbReference type="ARBA" id="ARBA00004429"/>
    </source>
</evidence>
<evidence type="ECO:0000313" key="10">
    <source>
        <dbReference type="EMBL" id="KPL83659.1"/>
    </source>
</evidence>
<comment type="caution">
    <text evidence="10">The sequence shown here is derived from an EMBL/GenBank/DDBJ whole genome shotgun (WGS) entry which is preliminary data.</text>
</comment>